<protein>
    <submittedName>
        <fullName evidence="6">Amino acid ABC transporter substrate-binding protein</fullName>
    </submittedName>
</protein>
<evidence type="ECO:0000313" key="7">
    <source>
        <dbReference type="Proteomes" id="UP001519924"/>
    </source>
</evidence>
<dbReference type="PANTHER" id="PTHR30085:SF7">
    <property type="entry name" value="AMINO-ACID ABC TRANSPORTER-BINDING PROTEIN YHDW-RELATED"/>
    <property type="match status" value="1"/>
</dbReference>
<gene>
    <name evidence="6" type="ORF">K1J50_04105</name>
</gene>
<dbReference type="InterPro" id="IPR001638">
    <property type="entry name" value="Solute-binding_3/MltF_N"/>
</dbReference>
<dbReference type="SMART" id="SM00062">
    <property type="entry name" value="PBPb"/>
    <property type="match status" value="1"/>
</dbReference>
<evidence type="ECO:0000256" key="1">
    <source>
        <dbReference type="ARBA" id="ARBA00010333"/>
    </source>
</evidence>
<dbReference type="EMBL" id="JAHZUY010000005">
    <property type="protein sequence ID" value="MBW8268662.1"/>
    <property type="molecule type" value="Genomic_DNA"/>
</dbReference>
<dbReference type="InterPro" id="IPR051455">
    <property type="entry name" value="Bact_solute-bind_prot3"/>
</dbReference>
<keyword evidence="2" id="KW-0813">Transport</keyword>
<dbReference type="CDD" id="cd13692">
    <property type="entry name" value="PBP2_BztA"/>
    <property type="match status" value="1"/>
</dbReference>
<dbReference type="Pfam" id="PF00497">
    <property type="entry name" value="SBP_bac_3"/>
    <property type="match status" value="1"/>
</dbReference>
<dbReference type="Proteomes" id="UP001519924">
    <property type="component" value="Unassembled WGS sequence"/>
</dbReference>
<keyword evidence="3 4" id="KW-0732">Signal</keyword>
<comment type="similarity">
    <text evidence="1">Belongs to the bacterial solute-binding protein 3 family.</text>
</comment>
<dbReference type="SUPFAM" id="SSF53850">
    <property type="entry name" value="Periplasmic binding protein-like II"/>
    <property type="match status" value="1"/>
</dbReference>
<sequence length="341" mass="37135">MRLLRRLALACALLAGGIASAASAQTLNTVRQRGQLVCGVSQGFAGFSAPDSRGEMRGLDADYCRALAAAIFGDPARVRFVPLTAQARFAALQSGEIDVLYRNSTQTFLRDTSLGLNQGPVNFYDGQGFAVRRDANVRRVQDLNGATICVAQGTTHELNLADVFRARNMRFQPVVFERIDTMYQAFFAGRCDAMTQDSSALAGALATVAPNPADYAVLEETISKEPLGPFTRSGDEQWSKVVAWLHHALVEAEEYGVTQANAERLARESPNPTVQRLLGSSGEFGRHLGLDNRWALHAIRAVGNYGEIFERNVGQASPLKLRRGLNGLWTQGGLMYALPMR</sequence>
<evidence type="ECO:0000313" key="6">
    <source>
        <dbReference type="EMBL" id="MBW8268662.1"/>
    </source>
</evidence>
<dbReference type="PANTHER" id="PTHR30085">
    <property type="entry name" value="AMINO ACID ABC TRANSPORTER PERMEASE"/>
    <property type="match status" value="1"/>
</dbReference>
<evidence type="ECO:0000256" key="2">
    <source>
        <dbReference type="ARBA" id="ARBA00022448"/>
    </source>
</evidence>
<dbReference type="Gene3D" id="3.40.190.10">
    <property type="entry name" value="Periplasmic binding protein-like II"/>
    <property type="match status" value="2"/>
</dbReference>
<feature type="signal peptide" evidence="4">
    <location>
        <begin position="1"/>
        <end position="21"/>
    </location>
</feature>
<reference evidence="6 7" key="1">
    <citation type="submission" date="2021-08" db="EMBL/GenBank/DDBJ databases">
        <title>Caldovatus sediminis gen. nov., sp. nov., a moderately thermophilic bacterium isolated from a hot spring.</title>
        <authorList>
            <person name="Hu C.-J."/>
            <person name="Li W.-J."/>
            <person name="Xian W.-D."/>
        </authorList>
    </citation>
    <scope>NUCLEOTIDE SEQUENCE [LARGE SCALE GENOMIC DNA]</scope>
    <source>
        <strain evidence="6 7">SYSU G05006</strain>
    </source>
</reference>
<accession>A0ABS7EZ58</accession>
<dbReference type="RefSeq" id="WP_220116161.1">
    <property type="nucleotide sequence ID" value="NZ_JAHZUY010000005.1"/>
</dbReference>
<keyword evidence="7" id="KW-1185">Reference proteome</keyword>
<evidence type="ECO:0000256" key="3">
    <source>
        <dbReference type="ARBA" id="ARBA00022729"/>
    </source>
</evidence>
<evidence type="ECO:0000259" key="5">
    <source>
        <dbReference type="SMART" id="SM00062"/>
    </source>
</evidence>
<name>A0ABS7EZ58_9PROT</name>
<comment type="caution">
    <text evidence="6">The sequence shown here is derived from an EMBL/GenBank/DDBJ whole genome shotgun (WGS) entry which is preliminary data.</text>
</comment>
<feature type="domain" description="Solute-binding protein family 3/N-terminal" evidence="5">
    <location>
        <begin position="35"/>
        <end position="264"/>
    </location>
</feature>
<proteinExistence type="inferred from homology"/>
<feature type="chain" id="PRO_5045718661" evidence="4">
    <location>
        <begin position="22"/>
        <end position="341"/>
    </location>
</feature>
<organism evidence="6 7">
    <name type="scientific">Caldovatus aquaticus</name>
    <dbReference type="NCBI Taxonomy" id="2865671"/>
    <lineage>
        <taxon>Bacteria</taxon>
        <taxon>Pseudomonadati</taxon>
        <taxon>Pseudomonadota</taxon>
        <taxon>Alphaproteobacteria</taxon>
        <taxon>Acetobacterales</taxon>
        <taxon>Roseomonadaceae</taxon>
        <taxon>Caldovatus</taxon>
    </lineage>
</organism>
<evidence type="ECO:0000256" key="4">
    <source>
        <dbReference type="SAM" id="SignalP"/>
    </source>
</evidence>